<feature type="transmembrane region" description="Helical" evidence="1">
    <location>
        <begin position="12"/>
        <end position="31"/>
    </location>
</feature>
<evidence type="ECO:0000313" key="2">
    <source>
        <dbReference type="EMBL" id="CUA82382.1"/>
    </source>
</evidence>
<keyword evidence="1" id="KW-0812">Transmembrane</keyword>
<protein>
    <recommendedName>
        <fullName evidence="4">DUF2489 domain-containing protein</fullName>
    </recommendedName>
</protein>
<evidence type="ECO:0008006" key="4">
    <source>
        <dbReference type="Google" id="ProtNLM"/>
    </source>
</evidence>
<proteinExistence type="predicted"/>
<reference evidence="3" key="1">
    <citation type="submission" date="2015-08" db="EMBL/GenBank/DDBJ databases">
        <authorList>
            <person name="Varghese N."/>
        </authorList>
    </citation>
    <scope>NUCLEOTIDE SEQUENCE [LARGE SCALE GENOMIC DNA]</scope>
    <source>
        <strain evidence="3">DSM 27808</strain>
    </source>
</reference>
<keyword evidence="1" id="KW-1133">Transmembrane helix</keyword>
<evidence type="ECO:0000256" key="1">
    <source>
        <dbReference type="SAM" id="Phobius"/>
    </source>
</evidence>
<dbReference type="OrthoDB" id="7068331at2"/>
<sequence length="140" mass="16472">MSCERDWVDITSALLTPVIAIVGIGIAILQWRINRSRLRHELFEKRYAIYEATLLYLGQLIRTAKMDDVERVTFLQNTKGAFVLFDDKIVNYLKTLHDKSTELHLYQNQQRHEDEAEILKWLGAQLRQIDLVFKGRLKVE</sequence>
<keyword evidence="3" id="KW-1185">Reference proteome</keyword>
<dbReference type="Proteomes" id="UP000182598">
    <property type="component" value="Unassembled WGS sequence"/>
</dbReference>
<dbReference type="AlphaFoldDB" id="A0A0K6GV23"/>
<organism evidence="2 3">
    <name type="scientific">Pseudidiomarina woesei</name>
    <dbReference type="NCBI Taxonomy" id="1381080"/>
    <lineage>
        <taxon>Bacteria</taxon>
        <taxon>Pseudomonadati</taxon>
        <taxon>Pseudomonadota</taxon>
        <taxon>Gammaproteobacteria</taxon>
        <taxon>Alteromonadales</taxon>
        <taxon>Idiomarinaceae</taxon>
        <taxon>Pseudidiomarina</taxon>
    </lineage>
</organism>
<evidence type="ECO:0000313" key="3">
    <source>
        <dbReference type="Proteomes" id="UP000182598"/>
    </source>
</evidence>
<gene>
    <name evidence="2" type="ORF">Ga0061064_0006</name>
</gene>
<name>A0A0K6GV23_9GAMM</name>
<dbReference type="RefSeq" id="WP_055437763.1">
    <property type="nucleotide sequence ID" value="NZ_CYHB01000001.1"/>
</dbReference>
<accession>A0A0K6GV23</accession>
<keyword evidence="1" id="KW-0472">Membrane</keyword>
<dbReference type="EMBL" id="CYHB01000001">
    <property type="protein sequence ID" value="CUA82382.1"/>
    <property type="molecule type" value="Genomic_DNA"/>
</dbReference>